<evidence type="ECO:0000256" key="18">
    <source>
        <dbReference type="ARBA" id="ARBA00047848"/>
    </source>
</evidence>
<dbReference type="InterPro" id="IPR036263">
    <property type="entry name" value="Chorismate_II_sf"/>
</dbReference>
<dbReference type="SUPFAM" id="SSF53850">
    <property type="entry name" value="Periplasmic binding protein-like II"/>
    <property type="match status" value="1"/>
</dbReference>
<sequence>MLTSEQLSELRAKIDHLDLALIQLLAERQELCDHVGKHKIECGLDTRDLDREKDLILKKIALGKQSGLSTLFVQQIFQLIIEQSVKLQYQMRVPASGDLNPRVAFLGDHGSYSHQALNKYFSLSKASPRPMGYPSFRAILNSVRNEEMDVGILPIENTTSGAILDVYDLLQGSGIHIIGEEVLDIQHCLVGKAGNIDNVKTILGHPQALAQCSELLQSNDQWKIEYCSSSANAIEQVIKRDDPSVVAIANAFAAEMYQLPVVTQNIANNQKNFTRFILIAKEPVSVPEQIPCKVSLVLSTKQTSGSLATVLNELKSQDIVLTKLQSRPIPEKPWEELFYIDLEGHLDAPNVQAALAGCDNHCQFLKVLGCYPNSQLETPDLYGS</sequence>
<feature type="domain" description="Chorismate mutase" evidence="21">
    <location>
        <begin position="1"/>
        <end position="92"/>
    </location>
</feature>
<evidence type="ECO:0000256" key="3">
    <source>
        <dbReference type="ARBA" id="ARBA00004496"/>
    </source>
</evidence>
<dbReference type="Pfam" id="PF00800">
    <property type="entry name" value="PDT"/>
    <property type="match status" value="1"/>
</dbReference>
<dbReference type="RefSeq" id="WP_309203571.1">
    <property type="nucleotide sequence ID" value="NZ_CP133548.1"/>
</dbReference>
<dbReference type="PANTHER" id="PTHR21022">
    <property type="entry name" value="PREPHENATE DEHYDRATASE P PROTEIN"/>
    <property type="match status" value="1"/>
</dbReference>
<keyword evidence="25" id="KW-1185">Reference proteome</keyword>
<feature type="binding site" evidence="19">
    <location>
        <position position="28"/>
    </location>
    <ligand>
        <name>substrate</name>
    </ligand>
</feature>
<dbReference type="EC" id="5.4.99.5" evidence="6"/>
<comment type="pathway">
    <text evidence="5">Metabolic intermediate biosynthesis; prephenate biosynthesis; prephenate from chorismate: step 1/1.</text>
</comment>
<evidence type="ECO:0000256" key="7">
    <source>
        <dbReference type="ARBA" id="ARBA00013147"/>
    </source>
</evidence>
<feature type="binding site" evidence="19">
    <location>
        <position position="88"/>
    </location>
    <ligand>
        <name>substrate</name>
    </ligand>
</feature>
<evidence type="ECO:0000259" key="22">
    <source>
        <dbReference type="PROSITE" id="PS51171"/>
    </source>
</evidence>
<dbReference type="GO" id="GO:0004664">
    <property type="term" value="F:prephenate dehydratase activity"/>
    <property type="evidence" value="ECO:0007669"/>
    <property type="project" value="UniProtKB-EC"/>
</dbReference>
<comment type="catalytic activity">
    <reaction evidence="18">
        <text>prephenate + H(+) = 3-phenylpyruvate + CO2 + H2O</text>
        <dbReference type="Rhea" id="RHEA:21648"/>
        <dbReference type="ChEBI" id="CHEBI:15377"/>
        <dbReference type="ChEBI" id="CHEBI:15378"/>
        <dbReference type="ChEBI" id="CHEBI:16526"/>
        <dbReference type="ChEBI" id="CHEBI:18005"/>
        <dbReference type="ChEBI" id="CHEBI:29934"/>
        <dbReference type="EC" id="4.2.1.51"/>
    </reaction>
</comment>
<dbReference type="GO" id="GO:0004106">
    <property type="term" value="F:chorismate mutase activity"/>
    <property type="evidence" value="ECO:0007669"/>
    <property type="project" value="UniProtKB-EC"/>
</dbReference>
<protein>
    <recommendedName>
        <fullName evidence="8">Bifunctional chorismate mutase/prephenate dehydratase</fullName>
        <ecNumber evidence="7">4.2.1.51</ecNumber>
        <ecNumber evidence="6">5.4.99.5</ecNumber>
    </recommendedName>
    <alternativeName>
        <fullName evidence="17">Chorismate mutase-prephenate dehydratase</fullName>
    </alternativeName>
    <alternativeName>
        <fullName evidence="16">p-protein</fullName>
    </alternativeName>
</protein>
<evidence type="ECO:0000256" key="8">
    <source>
        <dbReference type="ARBA" id="ARBA00014401"/>
    </source>
</evidence>
<evidence type="ECO:0000256" key="20">
    <source>
        <dbReference type="PIRSR" id="PIRSR001500-2"/>
    </source>
</evidence>
<feature type="binding site" evidence="19">
    <location>
        <position position="84"/>
    </location>
    <ligand>
        <name>substrate</name>
    </ligand>
</feature>
<evidence type="ECO:0000256" key="14">
    <source>
        <dbReference type="ARBA" id="ARBA00023239"/>
    </source>
</evidence>
<organism evidence="24 25">
    <name type="scientific">Pleionea litopenaei</name>
    <dbReference type="NCBI Taxonomy" id="3070815"/>
    <lineage>
        <taxon>Bacteria</taxon>
        <taxon>Pseudomonadati</taxon>
        <taxon>Pseudomonadota</taxon>
        <taxon>Gammaproteobacteria</taxon>
        <taxon>Oceanospirillales</taxon>
        <taxon>Pleioneaceae</taxon>
        <taxon>Pleionea</taxon>
    </lineage>
</organism>
<dbReference type="Gene3D" id="3.30.70.260">
    <property type="match status" value="1"/>
</dbReference>
<dbReference type="SMART" id="SM00830">
    <property type="entry name" value="CM_2"/>
    <property type="match status" value="1"/>
</dbReference>
<keyword evidence="14 24" id="KW-0456">Lyase</keyword>
<dbReference type="PROSITE" id="PS51671">
    <property type="entry name" value="ACT"/>
    <property type="match status" value="1"/>
</dbReference>
<dbReference type="EMBL" id="CP133548">
    <property type="protein sequence ID" value="WMS88360.1"/>
    <property type="molecule type" value="Genomic_DNA"/>
</dbReference>
<reference evidence="24 25" key="1">
    <citation type="submission" date="2023-08" db="EMBL/GenBank/DDBJ databases">
        <title>Pleionea litopenaei sp. nov., isolated from stomach of juvenile Litopenaeus vannamei.</title>
        <authorList>
            <person name="Rho A.M."/>
            <person name="Hwang C.Y."/>
        </authorList>
    </citation>
    <scope>NUCLEOTIDE SEQUENCE [LARGE SCALE GENOMIC DNA]</scope>
    <source>
        <strain evidence="24 25">HL-JVS1</strain>
    </source>
</reference>
<proteinExistence type="predicted"/>
<evidence type="ECO:0000256" key="13">
    <source>
        <dbReference type="ARBA" id="ARBA00023235"/>
    </source>
</evidence>
<evidence type="ECO:0000256" key="15">
    <source>
        <dbReference type="ARBA" id="ARBA00023268"/>
    </source>
</evidence>
<evidence type="ECO:0000256" key="9">
    <source>
        <dbReference type="ARBA" id="ARBA00022490"/>
    </source>
</evidence>
<name>A0AA51X8R2_9GAMM</name>
<dbReference type="PROSITE" id="PS51171">
    <property type="entry name" value="PREPHENATE_DEHYDR_3"/>
    <property type="match status" value="1"/>
</dbReference>
<dbReference type="InterPro" id="IPR008242">
    <property type="entry name" value="Chor_mutase/pphenate_deHydtase"/>
</dbReference>
<evidence type="ECO:0000256" key="17">
    <source>
        <dbReference type="ARBA" id="ARBA00031520"/>
    </source>
</evidence>
<evidence type="ECO:0000259" key="23">
    <source>
        <dbReference type="PROSITE" id="PS51671"/>
    </source>
</evidence>
<gene>
    <name evidence="24" type="primary">pheA</name>
    <name evidence="24" type="ORF">Q9312_05430</name>
</gene>
<dbReference type="EC" id="4.2.1.51" evidence="7"/>
<dbReference type="AlphaFoldDB" id="A0AA51X8R2"/>
<dbReference type="KEGG" id="plei:Q9312_05430"/>
<feature type="domain" description="ACT" evidence="23">
    <location>
        <begin position="295"/>
        <end position="372"/>
    </location>
</feature>
<evidence type="ECO:0000313" key="24">
    <source>
        <dbReference type="EMBL" id="WMS88360.1"/>
    </source>
</evidence>
<keyword evidence="12" id="KW-0584">Phenylalanine biosynthesis</keyword>
<comment type="function">
    <text evidence="2">Catalyzes the Claisen rearrangement of chorismate to prephenate and the decarboxylation/dehydration of prephenate to phenylpyruvate.</text>
</comment>
<evidence type="ECO:0000256" key="12">
    <source>
        <dbReference type="ARBA" id="ARBA00023222"/>
    </source>
</evidence>
<evidence type="ECO:0000256" key="2">
    <source>
        <dbReference type="ARBA" id="ARBA00002364"/>
    </source>
</evidence>
<dbReference type="GO" id="GO:0009094">
    <property type="term" value="P:L-phenylalanine biosynthetic process"/>
    <property type="evidence" value="ECO:0007669"/>
    <property type="project" value="UniProtKB-KW"/>
</dbReference>
<dbReference type="Gene3D" id="1.20.59.10">
    <property type="entry name" value="Chorismate mutase"/>
    <property type="match status" value="1"/>
</dbReference>
<dbReference type="GO" id="GO:0005737">
    <property type="term" value="C:cytoplasm"/>
    <property type="evidence" value="ECO:0007669"/>
    <property type="project" value="UniProtKB-SubCell"/>
</dbReference>
<keyword evidence="11" id="KW-0057">Aromatic amino acid biosynthesis</keyword>
<evidence type="ECO:0000256" key="16">
    <source>
        <dbReference type="ARBA" id="ARBA00031175"/>
    </source>
</evidence>
<evidence type="ECO:0000259" key="21">
    <source>
        <dbReference type="PROSITE" id="PS51168"/>
    </source>
</evidence>
<dbReference type="InterPro" id="IPR036979">
    <property type="entry name" value="CM_dom_sf"/>
</dbReference>
<dbReference type="PANTHER" id="PTHR21022:SF19">
    <property type="entry name" value="PREPHENATE DEHYDRATASE-RELATED"/>
    <property type="match status" value="1"/>
</dbReference>
<evidence type="ECO:0000256" key="4">
    <source>
        <dbReference type="ARBA" id="ARBA00004741"/>
    </source>
</evidence>
<evidence type="ECO:0000256" key="11">
    <source>
        <dbReference type="ARBA" id="ARBA00023141"/>
    </source>
</evidence>
<accession>A0AA51X8R2</accession>
<feature type="binding site" evidence="19">
    <location>
        <position position="11"/>
    </location>
    <ligand>
        <name>substrate</name>
    </ligand>
</feature>
<dbReference type="PROSITE" id="PS51168">
    <property type="entry name" value="CHORISMATE_MUT_2"/>
    <property type="match status" value="1"/>
</dbReference>
<evidence type="ECO:0000256" key="10">
    <source>
        <dbReference type="ARBA" id="ARBA00022605"/>
    </source>
</evidence>
<evidence type="ECO:0000256" key="19">
    <source>
        <dbReference type="PIRSR" id="PIRSR001500-1"/>
    </source>
</evidence>
<dbReference type="InterPro" id="IPR045865">
    <property type="entry name" value="ACT-like_dom_sf"/>
</dbReference>
<feature type="binding site" evidence="19">
    <location>
        <position position="52"/>
    </location>
    <ligand>
        <name>substrate</name>
    </ligand>
</feature>
<feature type="binding site" evidence="19">
    <location>
        <position position="48"/>
    </location>
    <ligand>
        <name>substrate</name>
    </ligand>
</feature>
<dbReference type="InterPro" id="IPR001086">
    <property type="entry name" value="Preph_deHydtase"/>
</dbReference>
<dbReference type="Gene3D" id="3.40.190.10">
    <property type="entry name" value="Periplasmic binding protein-like II"/>
    <property type="match status" value="2"/>
</dbReference>
<evidence type="ECO:0000256" key="1">
    <source>
        <dbReference type="ARBA" id="ARBA00000824"/>
    </source>
</evidence>
<keyword evidence="9" id="KW-0963">Cytoplasm</keyword>
<feature type="binding site" evidence="19">
    <location>
        <position position="39"/>
    </location>
    <ligand>
        <name>substrate</name>
    </ligand>
</feature>
<dbReference type="Pfam" id="PF01817">
    <property type="entry name" value="CM_2"/>
    <property type="match status" value="1"/>
</dbReference>
<dbReference type="InterPro" id="IPR002912">
    <property type="entry name" value="ACT_dom"/>
</dbReference>
<comment type="pathway">
    <text evidence="4">Amino-acid biosynthesis; L-phenylalanine biosynthesis; phenylpyruvate from prephenate: step 1/1.</text>
</comment>
<feature type="site" description="Essential for prephenate dehydratase activity" evidence="20">
    <location>
        <position position="274"/>
    </location>
</feature>
<dbReference type="Proteomes" id="UP001239782">
    <property type="component" value="Chromosome"/>
</dbReference>
<keyword evidence="10" id="KW-0028">Amino-acid biosynthesis</keyword>
<dbReference type="CDD" id="cd13631">
    <property type="entry name" value="PBP2_Ct-PDT_like"/>
    <property type="match status" value="1"/>
</dbReference>
<dbReference type="CDD" id="cd04905">
    <property type="entry name" value="ACT_CM-PDT"/>
    <property type="match status" value="1"/>
</dbReference>
<comment type="catalytic activity">
    <reaction evidence="1">
        <text>chorismate = prephenate</text>
        <dbReference type="Rhea" id="RHEA:13897"/>
        <dbReference type="ChEBI" id="CHEBI:29748"/>
        <dbReference type="ChEBI" id="CHEBI:29934"/>
        <dbReference type="EC" id="5.4.99.5"/>
    </reaction>
</comment>
<dbReference type="InterPro" id="IPR018528">
    <property type="entry name" value="Preph_deHydtase_CS"/>
</dbReference>
<comment type="subcellular location">
    <subcellularLocation>
        <location evidence="3">Cytoplasm</location>
    </subcellularLocation>
</comment>
<dbReference type="InterPro" id="IPR002701">
    <property type="entry name" value="CM_II_prokaryot"/>
</dbReference>
<dbReference type="PIRSF" id="PIRSF001500">
    <property type="entry name" value="Chor_mut_pdt_Ppr"/>
    <property type="match status" value="1"/>
</dbReference>
<keyword evidence="15" id="KW-0511">Multifunctional enzyme</keyword>
<feature type="domain" description="Prephenate dehydratase" evidence="22">
    <location>
        <begin position="102"/>
        <end position="281"/>
    </location>
</feature>
<evidence type="ECO:0000256" key="5">
    <source>
        <dbReference type="ARBA" id="ARBA00004817"/>
    </source>
</evidence>
<evidence type="ECO:0000313" key="25">
    <source>
        <dbReference type="Proteomes" id="UP001239782"/>
    </source>
</evidence>
<dbReference type="SUPFAM" id="SSF55021">
    <property type="entry name" value="ACT-like"/>
    <property type="match status" value="1"/>
</dbReference>
<dbReference type="NCBIfam" id="NF008865">
    <property type="entry name" value="PRK11898.1"/>
    <property type="match status" value="1"/>
</dbReference>
<dbReference type="SUPFAM" id="SSF48600">
    <property type="entry name" value="Chorismate mutase II"/>
    <property type="match status" value="1"/>
</dbReference>
<evidence type="ECO:0000256" key="6">
    <source>
        <dbReference type="ARBA" id="ARBA00012404"/>
    </source>
</evidence>
<keyword evidence="13" id="KW-0413">Isomerase</keyword>
<dbReference type="PROSITE" id="PS00857">
    <property type="entry name" value="PREPHENATE_DEHYDR_1"/>
    <property type="match status" value="1"/>
</dbReference>
<dbReference type="GO" id="GO:0046417">
    <property type="term" value="P:chorismate metabolic process"/>
    <property type="evidence" value="ECO:0007669"/>
    <property type="project" value="InterPro"/>
</dbReference>